<keyword evidence="12" id="KW-1185">Reference proteome</keyword>
<dbReference type="NCBIfam" id="TIGR00023">
    <property type="entry name" value="glycerol-3-phosphate 1-O-acyltransferase PlsY"/>
    <property type="match status" value="1"/>
</dbReference>
<accession>A0AAW9RNS4</accession>
<comment type="caution">
    <text evidence="11">The sequence shown here is derived from an EMBL/GenBank/DDBJ whole genome shotgun (WGS) entry which is preliminary data.</text>
</comment>
<organism evidence="11 12">
    <name type="scientific">Elongatibacter sediminis</name>
    <dbReference type="NCBI Taxonomy" id="3119006"/>
    <lineage>
        <taxon>Bacteria</taxon>
        <taxon>Pseudomonadati</taxon>
        <taxon>Pseudomonadota</taxon>
        <taxon>Gammaproteobacteria</taxon>
        <taxon>Chromatiales</taxon>
        <taxon>Wenzhouxiangellaceae</taxon>
        <taxon>Elongatibacter</taxon>
    </lineage>
</organism>
<protein>
    <recommendedName>
        <fullName evidence="10">Glycerol-3-phosphate acyltransferase</fullName>
    </recommendedName>
    <alternativeName>
        <fullName evidence="10">Acyl-PO4 G3P acyltransferase</fullName>
    </alternativeName>
    <alternativeName>
        <fullName evidence="10">Acyl-phosphate--glycerol-3-phosphate acyltransferase</fullName>
    </alternativeName>
    <alternativeName>
        <fullName evidence="10">G3P acyltransferase</fullName>
        <shortName evidence="10">GPAT</shortName>
        <ecNumber evidence="10">2.3.1.275</ecNumber>
    </alternativeName>
    <alternativeName>
        <fullName evidence="10">Lysophosphatidic acid synthase</fullName>
        <shortName evidence="10">LPA synthase</shortName>
    </alternativeName>
</protein>
<feature type="transmembrane region" description="Helical" evidence="10">
    <location>
        <begin position="50"/>
        <end position="71"/>
    </location>
</feature>
<gene>
    <name evidence="10 11" type="primary">plsY</name>
    <name evidence="11" type="ORF">V3330_16240</name>
</gene>
<dbReference type="AlphaFoldDB" id="A0AAW9RNS4"/>
<dbReference type="EC" id="2.3.1.275" evidence="10"/>
<evidence type="ECO:0000256" key="3">
    <source>
        <dbReference type="ARBA" id="ARBA00022679"/>
    </source>
</evidence>
<comment type="subcellular location">
    <subcellularLocation>
        <location evidence="10">Cell membrane</location>
        <topology evidence="10">Multi-pass membrane protein</topology>
    </subcellularLocation>
</comment>
<dbReference type="PANTHER" id="PTHR30309:SF0">
    <property type="entry name" value="GLYCEROL-3-PHOSPHATE ACYLTRANSFERASE-RELATED"/>
    <property type="match status" value="1"/>
</dbReference>
<feature type="transmembrane region" description="Helical" evidence="10">
    <location>
        <begin position="83"/>
        <end position="105"/>
    </location>
</feature>
<evidence type="ECO:0000256" key="9">
    <source>
        <dbReference type="ARBA" id="ARBA00023264"/>
    </source>
</evidence>
<evidence type="ECO:0000256" key="5">
    <source>
        <dbReference type="ARBA" id="ARBA00022989"/>
    </source>
</evidence>
<evidence type="ECO:0000256" key="10">
    <source>
        <dbReference type="HAMAP-Rule" id="MF_01043"/>
    </source>
</evidence>
<dbReference type="GO" id="GO:0005886">
    <property type="term" value="C:plasma membrane"/>
    <property type="evidence" value="ECO:0007669"/>
    <property type="project" value="UniProtKB-SubCell"/>
</dbReference>
<evidence type="ECO:0000256" key="1">
    <source>
        <dbReference type="ARBA" id="ARBA00022475"/>
    </source>
</evidence>
<comment type="caution">
    <text evidence="10">Lacks conserved residue(s) required for the propagation of feature annotation.</text>
</comment>
<reference evidence="11 12" key="1">
    <citation type="submission" date="2024-02" db="EMBL/GenBank/DDBJ databases">
        <title>A novel Wenzhouxiangellaceae bacterium, isolated from coastal sediments.</title>
        <authorList>
            <person name="Du Z.-J."/>
            <person name="Ye Y.-Q."/>
            <person name="Zhang X.-Y."/>
        </authorList>
    </citation>
    <scope>NUCLEOTIDE SEQUENCE [LARGE SCALE GENOMIC DNA]</scope>
    <source>
        <strain evidence="11 12">CH-27</strain>
    </source>
</reference>
<dbReference type="SMART" id="SM01207">
    <property type="entry name" value="G3P_acyltransf"/>
    <property type="match status" value="1"/>
</dbReference>
<dbReference type="GO" id="GO:0008654">
    <property type="term" value="P:phospholipid biosynthetic process"/>
    <property type="evidence" value="ECO:0007669"/>
    <property type="project" value="UniProtKB-UniRule"/>
</dbReference>
<dbReference type="Proteomes" id="UP001359886">
    <property type="component" value="Unassembled WGS sequence"/>
</dbReference>
<dbReference type="HAMAP" id="MF_01043">
    <property type="entry name" value="PlsY"/>
    <property type="match status" value="1"/>
</dbReference>
<keyword evidence="7 10" id="KW-0472">Membrane</keyword>
<keyword evidence="5 10" id="KW-1133">Transmembrane helix</keyword>
<keyword evidence="8 10" id="KW-0594">Phospholipid biosynthesis</keyword>
<keyword evidence="11" id="KW-0012">Acyltransferase</keyword>
<dbReference type="Pfam" id="PF02660">
    <property type="entry name" value="G3P_acyltransf"/>
    <property type="match status" value="1"/>
</dbReference>
<evidence type="ECO:0000256" key="8">
    <source>
        <dbReference type="ARBA" id="ARBA00023209"/>
    </source>
</evidence>
<feature type="transmembrane region" description="Helical" evidence="10">
    <location>
        <begin position="170"/>
        <end position="189"/>
    </location>
</feature>
<evidence type="ECO:0000256" key="4">
    <source>
        <dbReference type="ARBA" id="ARBA00022692"/>
    </source>
</evidence>
<dbReference type="InterPro" id="IPR003811">
    <property type="entry name" value="G3P_acylTferase_PlsY"/>
</dbReference>
<comment type="function">
    <text evidence="10">Catalyzes the transfer of an acyl group from acyl-phosphate (acyl-PO(4)) to glycerol-3-phosphate (G3P) to form lysophosphatidic acid (LPA). This enzyme utilizes acyl-phosphate as fatty acyl donor, but not acyl-CoA or acyl-ACP.</text>
</comment>
<keyword evidence="1 10" id="KW-1003">Cell membrane</keyword>
<dbReference type="GO" id="GO:0043772">
    <property type="term" value="F:acyl-phosphate glycerol-3-phosphate acyltransferase activity"/>
    <property type="evidence" value="ECO:0007669"/>
    <property type="project" value="UniProtKB-UniRule"/>
</dbReference>
<evidence type="ECO:0000256" key="6">
    <source>
        <dbReference type="ARBA" id="ARBA00023098"/>
    </source>
</evidence>
<evidence type="ECO:0000313" key="11">
    <source>
        <dbReference type="EMBL" id="MEJ8569181.1"/>
    </source>
</evidence>
<evidence type="ECO:0000256" key="7">
    <source>
        <dbReference type="ARBA" id="ARBA00023136"/>
    </source>
</evidence>
<evidence type="ECO:0000313" key="12">
    <source>
        <dbReference type="Proteomes" id="UP001359886"/>
    </source>
</evidence>
<dbReference type="RefSeq" id="WP_354696506.1">
    <property type="nucleotide sequence ID" value="NZ_JAZHOG010000012.1"/>
</dbReference>
<keyword evidence="9 10" id="KW-1208">Phospholipid metabolism</keyword>
<comment type="catalytic activity">
    <reaction evidence="10">
        <text>an acyl phosphate + sn-glycerol 3-phosphate = a 1-acyl-sn-glycero-3-phosphate + phosphate</text>
        <dbReference type="Rhea" id="RHEA:34075"/>
        <dbReference type="ChEBI" id="CHEBI:43474"/>
        <dbReference type="ChEBI" id="CHEBI:57597"/>
        <dbReference type="ChEBI" id="CHEBI:57970"/>
        <dbReference type="ChEBI" id="CHEBI:59918"/>
        <dbReference type="EC" id="2.3.1.275"/>
    </reaction>
</comment>
<keyword evidence="2 10" id="KW-0444">Lipid biosynthesis</keyword>
<sequence>MIALTVKILLAYALGSVSGSLIIGRLRHVDIRQHGSGNAGGTNALRTQGFLFALGVVVIDVGKGALAAGFIPGLPLPGLGDPVAASVQAVACGAAAVFGHCYPVWHGFRGGKGAATAVGTLCVLQPLAIAPMLGVWLLVLILSGWVGLATMFAAISLVPAMLWLDAPGAHLAYTVFLAAFLVFTHRGNIRNMRAGTEHRFQRAMLRNWFR</sequence>
<dbReference type="EMBL" id="JAZHOG010000012">
    <property type="protein sequence ID" value="MEJ8569181.1"/>
    <property type="molecule type" value="Genomic_DNA"/>
</dbReference>
<keyword evidence="3 10" id="KW-0808">Transferase</keyword>
<name>A0AAW9RNS4_9GAMM</name>
<comment type="similarity">
    <text evidence="10">Belongs to the PlsY family.</text>
</comment>
<dbReference type="PANTHER" id="PTHR30309">
    <property type="entry name" value="INNER MEMBRANE PROTEIN YGIH"/>
    <property type="match status" value="1"/>
</dbReference>
<keyword evidence="4 10" id="KW-0812">Transmembrane</keyword>
<comment type="pathway">
    <text evidence="10">Lipid metabolism; phospholipid metabolism.</text>
</comment>
<comment type="subunit">
    <text evidence="10">Probably interacts with PlsX.</text>
</comment>
<keyword evidence="6 10" id="KW-0443">Lipid metabolism</keyword>
<evidence type="ECO:0000256" key="2">
    <source>
        <dbReference type="ARBA" id="ARBA00022516"/>
    </source>
</evidence>
<proteinExistence type="inferred from homology"/>